<dbReference type="Gene3D" id="3.40.630.30">
    <property type="match status" value="1"/>
</dbReference>
<dbReference type="Proteomes" id="UP000295684">
    <property type="component" value="Unassembled WGS sequence"/>
</dbReference>
<dbReference type="EMBL" id="BMJO01000008">
    <property type="protein sequence ID" value="GGE68170.1"/>
    <property type="molecule type" value="Genomic_DNA"/>
</dbReference>
<reference evidence="1" key="1">
    <citation type="journal article" date="2014" name="Int. J. Syst. Evol. Microbiol.">
        <title>Complete genome of a new Firmicutes species belonging to the dominant human colonic microbiota ('Ruminococcus bicirculans') reveals two chromosomes and a selective capacity to utilize plant glucans.</title>
        <authorList>
            <consortium name="NISC Comparative Sequencing Program"/>
            <person name="Wegmann U."/>
            <person name="Louis P."/>
            <person name="Goesmann A."/>
            <person name="Henrissat B."/>
            <person name="Duncan S.H."/>
            <person name="Flint H.J."/>
        </authorList>
    </citation>
    <scope>NUCLEOTIDE SEQUENCE</scope>
    <source>
        <strain evidence="1">CGMCC 1.15644</strain>
    </source>
</reference>
<dbReference type="SUPFAM" id="SSF55729">
    <property type="entry name" value="Acyl-CoA N-acyltransferases (Nat)"/>
    <property type="match status" value="1"/>
</dbReference>
<evidence type="ECO:0000313" key="3">
    <source>
        <dbReference type="Proteomes" id="UP000295684"/>
    </source>
</evidence>
<name>A0A4R2HM67_9SPHI</name>
<reference evidence="4" key="2">
    <citation type="journal article" date="2019" name="Int. J. Syst. Evol. Microbiol.">
        <title>The Global Catalogue of Microorganisms (GCM) 10K type strain sequencing project: providing services to taxonomists for standard genome sequencing and annotation.</title>
        <authorList>
            <consortium name="The Broad Institute Genomics Platform"/>
            <consortium name="The Broad Institute Genome Sequencing Center for Infectious Disease"/>
            <person name="Wu L."/>
            <person name="Ma J."/>
        </authorList>
    </citation>
    <scope>NUCLEOTIDE SEQUENCE [LARGE SCALE GENOMIC DNA]</scope>
    <source>
        <strain evidence="4">CGMCC 1.15644</strain>
    </source>
</reference>
<keyword evidence="4" id="KW-1185">Reference proteome</keyword>
<accession>A0A4R2HM67</accession>
<organism evidence="2 3">
    <name type="scientific">Pedobacter psychrotolerans</name>
    <dbReference type="NCBI Taxonomy" id="1843235"/>
    <lineage>
        <taxon>Bacteria</taxon>
        <taxon>Pseudomonadati</taxon>
        <taxon>Bacteroidota</taxon>
        <taxon>Sphingobacteriia</taxon>
        <taxon>Sphingobacteriales</taxon>
        <taxon>Sphingobacteriaceae</taxon>
        <taxon>Pedobacter</taxon>
    </lineage>
</organism>
<evidence type="ECO:0000313" key="2">
    <source>
        <dbReference type="EMBL" id="TCO30702.1"/>
    </source>
</evidence>
<reference evidence="1" key="4">
    <citation type="submission" date="2024-05" db="EMBL/GenBank/DDBJ databases">
        <authorList>
            <person name="Sun Q."/>
            <person name="Zhou Y."/>
        </authorList>
    </citation>
    <scope>NUCLEOTIDE SEQUENCE</scope>
    <source>
        <strain evidence="1">CGMCC 1.15644</strain>
    </source>
</reference>
<proteinExistence type="predicted"/>
<dbReference type="Proteomes" id="UP000622648">
    <property type="component" value="Unassembled WGS sequence"/>
</dbReference>
<gene>
    <name evidence="2" type="ORF">EV200_101137</name>
    <name evidence="1" type="ORF">GCM10011413_38530</name>
</gene>
<dbReference type="AlphaFoldDB" id="A0A4R2HM67"/>
<protein>
    <submittedName>
        <fullName evidence="1">N-acetyltransferase</fullName>
    </submittedName>
</protein>
<reference evidence="2 3" key="3">
    <citation type="submission" date="2019-03" db="EMBL/GenBank/DDBJ databases">
        <title>Genomic Encyclopedia of Type Strains, Phase IV (KMG-IV): sequencing the most valuable type-strain genomes for metagenomic binning, comparative biology and taxonomic classification.</title>
        <authorList>
            <person name="Goeker M."/>
        </authorList>
    </citation>
    <scope>NUCLEOTIDE SEQUENCE [LARGE SCALE GENOMIC DNA]</scope>
    <source>
        <strain evidence="2 3">DSM 103236</strain>
    </source>
</reference>
<comment type="caution">
    <text evidence="2">The sequence shown here is derived from an EMBL/GenBank/DDBJ whole genome shotgun (WGS) entry which is preliminary data.</text>
</comment>
<dbReference type="EMBL" id="SLWO01000001">
    <property type="protein sequence ID" value="TCO30702.1"/>
    <property type="molecule type" value="Genomic_DNA"/>
</dbReference>
<dbReference type="RefSeq" id="WP_188754129.1">
    <property type="nucleotide sequence ID" value="NZ_BMJO01000008.1"/>
</dbReference>
<dbReference type="InterPro" id="IPR016181">
    <property type="entry name" value="Acyl_CoA_acyltransferase"/>
</dbReference>
<sequence>MNNPIIFVRVATKEDAIYADEIVNETLNSAIIRGSGISKRTPESIIEKMKTGKAIIALTSGSEWVGFSYFEAWGHGDFISNSGLIVKPKFRNSGVAKCIKNRIFNLSRRNFPQAKIFSITSGAAIMKMNSQLGFEPVTFDQITKDEAFWAGCASCTNFDILERKNRCNCLCTAMLFSPEHIDHIVTHASLAEEKQHSLAIH</sequence>
<evidence type="ECO:0000313" key="1">
    <source>
        <dbReference type="EMBL" id="GGE68170.1"/>
    </source>
</evidence>
<evidence type="ECO:0000313" key="4">
    <source>
        <dbReference type="Proteomes" id="UP000622648"/>
    </source>
</evidence>